<feature type="transmembrane region" description="Helical" evidence="5">
    <location>
        <begin position="335"/>
        <end position="355"/>
    </location>
</feature>
<dbReference type="Pfam" id="PF07690">
    <property type="entry name" value="MFS_1"/>
    <property type="match status" value="1"/>
</dbReference>
<feature type="transmembrane region" description="Helical" evidence="5">
    <location>
        <begin position="215"/>
        <end position="236"/>
    </location>
</feature>
<protein>
    <recommendedName>
        <fullName evidence="8">SLC46A3</fullName>
    </recommendedName>
</protein>
<evidence type="ECO:0000313" key="6">
    <source>
        <dbReference type="EMBL" id="CAC5425597.1"/>
    </source>
</evidence>
<evidence type="ECO:0000256" key="3">
    <source>
        <dbReference type="ARBA" id="ARBA00022989"/>
    </source>
</evidence>
<evidence type="ECO:0000256" key="1">
    <source>
        <dbReference type="ARBA" id="ARBA00004141"/>
    </source>
</evidence>
<dbReference type="EMBL" id="CACVKT020010252">
    <property type="protein sequence ID" value="CAC5425597.1"/>
    <property type="molecule type" value="Genomic_DNA"/>
</dbReference>
<dbReference type="InterPro" id="IPR036259">
    <property type="entry name" value="MFS_trans_sf"/>
</dbReference>
<accession>A0A6J8EYL1</accession>
<keyword evidence="3 5" id="KW-1133">Transmembrane helix</keyword>
<evidence type="ECO:0008006" key="8">
    <source>
        <dbReference type="Google" id="ProtNLM"/>
    </source>
</evidence>
<name>A0A6J8EYL1_MYTCO</name>
<feature type="transmembrane region" description="Helical" evidence="5">
    <location>
        <begin position="121"/>
        <end position="140"/>
    </location>
</feature>
<dbReference type="Gene3D" id="1.20.1250.20">
    <property type="entry name" value="MFS general substrate transporter like domains"/>
    <property type="match status" value="1"/>
</dbReference>
<feature type="transmembrane region" description="Helical" evidence="5">
    <location>
        <begin position="308"/>
        <end position="328"/>
    </location>
</feature>
<keyword evidence="4 5" id="KW-0472">Membrane</keyword>
<evidence type="ECO:0000256" key="2">
    <source>
        <dbReference type="ARBA" id="ARBA00022692"/>
    </source>
</evidence>
<proteinExistence type="predicted"/>
<dbReference type="OrthoDB" id="6086290at2759"/>
<keyword evidence="2 5" id="KW-0812">Transmembrane</keyword>
<feature type="transmembrane region" description="Helical" evidence="5">
    <location>
        <begin position="185"/>
        <end position="209"/>
    </location>
</feature>
<dbReference type="PANTHER" id="PTHR23507:SF1">
    <property type="entry name" value="FI18259P1-RELATED"/>
    <property type="match status" value="1"/>
</dbReference>
<feature type="transmembrane region" description="Helical" evidence="5">
    <location>
        <begin position="269"/>
        <end position="288"/>
    </location>
</feature>
<dbReference type="GO" id="GO:0022857">
    <property type="term" value="F:transmembrane transporter activity"/>
    <property type="evidence" value="ECO:0007669"/>
    <property type="project" value="InterPro"/>
</dbReference>
<reference evidence="6 7" key="1">
    <citation type="submission" date="2020-06" db="EMBL/GenBank/DDBJ databases">
        <authorList>
            <person name="Li R."/>
            <person name="Bekaert M."/>
        </authorList>
    </citation>
    <scope>NUCLEOTIDE SEQUENCE [LARGE SCALE GENOMIC DNA]</scope>
    <source>
        <strain evidence="7">wild</strain>
    </source>
</reference>
<keyword evidence="7" id="KW-1185">Reference proteome</keyword>
<evidence type="ECO:0000256" key="4">
    <source>
        <dbReference type="ARBA" id="ARBA00023136"/>
    </source>
</evidence>
<feature type="transmembrane region" description="Helical" evidence="5">
    <location>
        <begin position="90"/>
        <end position="109"/>
    </location>
</feature>
<evidence type="ECO:0000256" key="5">
    <source>
        <dbReference type="SAM" id="Phobius"/>
    </source>
</evidence>
<feature type="transmembrane region" description="Helical" evidence="5">
    <location>
        <begin position="146"/>
        <end position="165"/>
    </location>
</feature>
<dbReference type="SUPFAM" id="SSF103473">
    <property type="entry name" value="MFS general substrate transporter"/>
    <property type="match status" value="1"/>
</dbReference>
<dbReference type="Proteomes" id="UP000507470">
    <property type="component" value="Unassembled WGS sequence"/>
</dbReference>
<dbReference type="AlphaFoldDB" id="A0A6J8EYL1"/>
<comment type="subcellular location">
    <subcellularLocation>
        <location evidence="1">Membrane</location>
        <topology evidence="1">Multi-pass membrane protein</topology>
    </subcellularLocation>
</comment>
<dbReference type="GO" id="GO:0016020">
    <property type="term" value="C:membrane"/>
    <property type="evidence" value="ECO:0007669"/>
    <property type="project" value="UniProtKB-SubCell"/>
</dbReference>
<gene>
    <name evidence="6" type="ORF">MCOR_57396</name>
</gene>
<organism evidence="6 7">
    <name type="scientific">Mytilus coruscus</name>
    <name type="common">Sea mussel</name>
    <dbReference type="NCBI Taxonomy" id="42192"/>
    <lineage>
        <taxon>Eukaryota</taxon>
        <taxon>Metazoa</taxon>
        <taxon>Spiralia</taxon>
        <taxon>Lophotrochozoa</taxon>
        <taxon>Mollusca</taxon>
        <taxon>Bivalvia</taxon>
        <taxon>Autobranchia</taxon>
        <taxon>Pteriomorphia</taxon>
        <taxon>Mytilida</taxon>
        <taxon>Mytiloidea</taxon>
        <taxon>Mytilidae</taxon>
        <taxon>Mytilinae</taxon>
        <taxon>Mytilus</taxon>
    </lineage>
</organism>
<dbReference type="InterPro" id="IPR011701">
    <property type="entry name" value="MFS"/>
</dbReference>
<evidence type="ECO:0000313" key="7">
    <source>
        <dbReference type="Proteomes" id="UP000507470"/>
    </source>
</evidence>
<sequence>MDERQKLLTKDARSSWFDVRTKLCIFVMLHGCAMEIQSVTETQYVYSYLKKHTNKNITYKSTSKNLTEQNCPGNTTGENDDYIQSLASDWTWYIQLVTYGICLPVLIIAGPLSDLKGAKNVLMYNLMITILSYVARAYAIYEDLNLYWYVGFSAVEGISGCHYVYHLTCSAVLTNCTKPNKERPFVLAVYDAMMGIGMSISQIGVGYVIKFSGYTYPYLVAIGCLCLVLILIILTLEDNISKKTVDVLSLPKNLCVLFSNQNALVSNNIKYLCVYYTIFFFHLLPLSANSTIRLLYILGPPFCWSSVHIGWFSAALASGELVIGTFILKGLLSCIRGYVIAVFGYSSTLASFVFYGFSTTNWMIYCGELSLL</sequence>
<dbReference type="PANTHER" id="PTHR23507">
    <property type="entry name" value="ZGC:174356"/>
    <property type="match status" value="1"/>
</dbReference>